<feature type="transmembrane region" description="Helical" evidence="1">
    <location>
        <begin position="119"/>
        <end position="136"/>
    </location>
</feature>
<dbReference type="InterPro" id="IPR025058">
    <property type="entry name" value="DUF3995"/>
</dbReference>
<dbReference type="Pfam" id="PF13160">
    <property type="entry name" value="DUF3995"/>
    <property type="match status" value="1"/>
</dbReference>
<proteinExistence type="predicted"/>
<accession>A0ABV8XKT5</accession>
<keyword evidence="3" id="KW-1185">Reference proteome</keyword>
<comment type="caution">
    <text evidence="2">The sequence shown here is derived from an EMBL/GenBank/DDBJ whole genome shotgun (WGS) entry which is preliminary data.</text>
</comment>
<reference evidence="3" key="1">
    <citation type="journal article" date="2019" name="Int. J. Syst. Evol. Microbiol.">
        <title>The Global Catalogue of Microorganisms (GCM) 10K type strain sequencing project: providing services to taxonomists for standard genome sequencing and annotation.</title>
        <authorList>
            <consortium name="The Broad Institute Genomics Platform"/>
            <consortium name="The Broad Institute Genome Sequencing Center for Infectious Disease"/>
            <person name="Wu L."/>
            <person name="Ma J."/>
        </authorList>
    </citation>
    <scope>NUCLEOTIDE SEQUENCE [LARGE SCALE GENOMIC DNA]</scope>
    <source>
        <strain evidence="3">CCUG 56029</strain>
    </source>
</reference>
<sequence length="138" mass="14528">MDLLFWLVALVLVGLALLHLAWGLGAVWPGRDPLDLAGKVVGTLDPGRMPSSVACFIVAAGLAGSAVSLTLLPVLGDRWPVLRALGFAVGAVFLMRGVLGYLLPRLSRTGLAFDRLNRLIYSPLCLVLGGLTLLALRG</sequence>
<evidence type="ECO:0000256" key="1">
    <source>
        <dbReference type="SAM" id="Phobius"/>
    </source>
</evidence>
<feature type="transmembrane region" description="Helical" evidence="1">
    <location>
        <begin position="81"/>
        <end position="99"/>
    </location>
</feature>
<evidence type="ECO:0000313" key="3">
    <source>
        <dbReference type="Proteomes" id="UP001595998"/>
    </source>
</evidence>
<dbReference type="Proteomes" id="UP001595998">
    <property type="component" value="Unassembled WGS sequence"/>
</dbReference>
<name>A0ABV8XKT5_9DEIO</name>
<keyword evidence="1" id="KW-0472">Membrane</keyword>
<feature type="transmembrane region" description="Helical" evidence="1">
    <location>
        <begin position="51"/>
        <end position="74"/>
    </location>
</feature>
<protein>
    <submittedName>
        <fullName evidence="2">DUF3995 domain-containing protein</fullName>
    </submittedName>
</protein>
<keyword evidence="1" id="KW-1133">Transmembrane helix</keyword>
<dbReference type="EMBL" id="JBHSEH010000005">
    <property type="protein sequence ID" value="MFC4425313.1"/>
    <property type="molecule type" value="Genomic_DNA"/>
</dbReference>
<dbReference type="RefSeq" id="WP_380036591.1">
    <property type="nucleotide sequence ID" value="NZ_JBHSEH010000005.1"/>
</dbReference>
<gene>
    <name evidence="2" type="ORF">ACFOZ9_03745</name>
</gene>
<evidence type="ECO:0000313" key="2">
    <source>
        <dbReference type="EMBL" id="MFC4425313.1"/>
    </source>
</evidence>
<keyword evidence="1" id="KW-0812">Transmembrane</keyword>
<organism evidence="2 3">
    <name type="scientific">Deinococcus navajonensis</name>
    <dbReference type="NCBI Taxonomy" id="309884"/>
    <lineage>
        <taxon>Bacteria</taxon>
        <taxon>Thermotogati</taxon>
        <taxon>Deinococcota</taxon>
        <taxon>Deinococci</taxon>
        <taxon>Deinococcales</taxon>
        <taxon>Deinococcaceae</taxon>
        <taxon>Deinococcus</taxon>
    </lineage>
</organism>